<gene>
    <name evidence="15" type="primary">PPAF3</name>
    <name evidence="15" type="ORF">Bhyg_09941</name>
</gene>
<dbReference type="PRINTS" id="PR00722">
    <property type="entry name" value="CHYMOTRYPSIN"/>
</dbReference>
<evidence type="ECO:0000256" key="2">
    <source>
        <dbReference type="ARBA" id="ARBA00022525"/>
    </source>
</evidence>
<evidence type="ECO:0000256" key="6">
    <source>
        <dbReference type="ARBA" id="ARBA00022801"/>
    </source>
</evidence>
<dbReference type="FunFam" id="2.40.10.10:FF:000028">
    <property type="entry name" value="Serine protease easter"/>
    <property type="match status" value="1"/>
</dbReference>
<dbReference type="GO" id="GO:0004252">
    <property type="term" value="F:serine-type endopeptidase activity"/>
    <property type="evidence" value="ECO:0007669"/>
    <property type="project" value="UniProtKB-UniRule"/>
</dbReference>
<dbReference type="GO" id="GO:0006508">
    <property type="term" value="P:proteolysis"/>
    <property type="evidence" value="ECO:0007669"/>
    <property type="project" value="UniProtKB-KW"/>
</dbReference>
<dbReference type="InterPro" id="IPR022700">
    <property type="entry name" value="CLIP"/>
</dbReference>
<dbReference type="Gene3D" id="2.40.10.10">
    <property type="entry name" value="Trypsin-like serine proteases"/>
    <property type="match status" value="2"/>
</dbReference>
<evidence type="ECO:0000256" key="8">
    <source>
        <dbReference type="ARBA" id="ARBA00022859"/>
    </source>
</evidence>
<evidence type="ECO:0000313" key="15">
    <source>
        <dbReference type="EMBL" id="KAJ6637212.1"/>
    </source>
</evidence>
<comment type="caution">
    <text evidence="15">The sequence shown here is derived from an EMBL/GenBank/DDBJ whole genome shotgun (WGS) entry which is preliminary data.</text>
</comment>
<dbReference type="InterPro" id="IPR033116">
    <property type="entry name" value="TRYPSIN_SER"/>
</dbReference>
<comment type="domain">
    <text evidence="13">The clip domain consists of 35-55 residues which are 'knitted' together usually by 3 conserved disulfide bonds forming a clip-like compact structure.</text>
</comment>
<keyword evidence="7 12" id="KW-0720">Serine protease</keyword>
<keyword evidence="2 13" id="KW-0964">Secreted</keyword>
<feature type="domain" description="Peptidase S1" evidence="14">
    <location>
        <begin position="269"/>
        <end position="533"/>
    </location>
</feature>
<protein>
    <recommendedName>
        <fullName evidence="13">CLIP domain-containing serine protease</fullName>
        <ecNumber evidence="12">3.4.21.-</ecNumber>
    </recommendedName>
</protein>
<dbReference type="InterPro" id="IPR001254">
    <property type="entry name" value="Trypsin_dom"/>
</dbReference>
<dbReference type="GO" id="GO:0005576">
    <property type="term" value="C:extracellular region"/>
    <property type="evidence" value="ECO:0007669"/>
    <property type="project" value="UniProtKB-SubCell"/>
</dbReference>
<keyword evidence="9" id="KW-1015">Disulfide bond</keyword>
<dbReference type="EMBL" id="WJQU01000003">
    <property type="protein sequence ID" value="KAJ6637212.1"/>
    <property type="molecule type" value="Genomic_DNA"/>
</dbReference>
<evidence type="ECO:0000256" key="10">
    <source>
        <dbReference type="ARBA" id="ARBA00023180"/>
    </source>
</evidence>
<evidence type="ECO:0000313" key="16">
    <source>
        <dbReference type="Proteomes" id="UP001151699"/>
    </source>
</evidence>
<dbReference type="GO" id="GO:0045087">
    <property type="term" value="P:innate immune response"/>
    <property type="evidence" value="ECO:0007669"/>
    <property type="project" value="UniProtKB-KW"/>
</dbReference>
<dbReference type="InterPro" id="IPR018114">
    <property type="entry name" value="TRYPSIN_HIS"/>
</dbReference>
<dbReference type="PROSITE" id="PS00135">
    <property type="entry name" value="TRYPSIN_SER"/>
    <property type="match status" value="1"/>
</dbReference>
<reference evidence="15" key="1">
    <citation type="submission" date="2022-07" db="EMBL/GenBank/DDBJ databases">
        <authorList>
            <person name="Trinca V."/>
            <person name="Uliana J.V.C."/>
            <person name="Torres T.T."/>
            <person name="Ward R.J."/>
            <person name="Monesi N."/>
        </authorList>
    </citation>
    <scope>NUCLEOTIDE SEQUENCE</scope>
    <source>
        <strain evidence="15">HSMRA1968</strain>
        <tissue evidence="15">Whole embryos</tissue>
    </source>
</reference>
<dbReference type="InterPro" id="IPR009003">
    <property type="entry name" value="Peptidase_S1_PA"/>
</dbReference>
<evidence type="ECO:0000256" key="13">
    <source>
        <dbReference type="RuleBase" id="RU366078"/>
    </source>
</evidence>
<keyword evidence="6 12" id="KW-0378">Hydrolase</keyword>
<evidence type="ECO:0000256" key="9">
    <source>
        <dbReference type="ARBA" id="ARBA00023157"/>
    </source>
</evidence>
<keyword evidence="5" id="KW-0732">Signal</keyword>
<evidence type="ECO:0000256" key="4">
    <source>
        <dbReference type="ARBA" id="ARBA00022670"/>
    </source>
</evidence>
<dbReference type="AlphaFoldDB" id="A0A9Q0MVE0"/>
<dbReference type="InterPro" id="IPR043504">
    <property type="entry name" value="Peptidase_S1_PA_chymotrypsin"/>
</dbReference>
<name>A0A9Q0MVE0_9DIPT</name>
<dbReference type="Proteomes" id="UP001151699">
    <property type="component" value="Chromosome X"/>
</dbReference>
<dbReference type="Gene3D" id="3.30.1640.30">
    <property type="match status" value="1"/>
</dbReference>
<dbReference type="PROSITE" id="PS50240">
    <property type="entry name" value="TRYPSIN_DOM"/>
    <property type="match status" value="1"/>
</dbReference>
<dbReference type="OrthoDB" id="547031at2759"/>
<evidence type="ECO:0000259" key="14">
    <source>
        <dbReference type="PROSITE" id="PS50240"/>
    </source>
</evidence>
<comment type="subcellular location">
    <subcellularLocation>
        <location evidence="1 13">Secreted</location>
    </subcellularLocation>
</comment>
<sequence length="534" mass="59541">MFIDDVNYNADVNQITPSLLWTYTSNSNYFDIGMFSSYFSSPSSSCQCIKLRDCLPFVEVIRKSSPSEFRSVMESLRNKICGYEGSHVTVCCPSFDQRNRRENFHFDSTTDKPWIWDIEDTTTTIPSYQTINLNNRFNSIGGNSDFHNFLQPHRTEFGDPDSSFNEFHQNHFKRKTPRPFRRREFLFHFEDPTTHKNCPPAISNEFELPDNFKHVVPPVDINVPLPVIPVTTPPNEIDGNVSSGQDLTREEKMRLVNTEYCGISINTRIIGGEDAGPGQFPWMARLAYRNKTSGLVSYRCAGTVISDKYVVTASHCVTNLIDELELVLVRLGELDSKSSNICSTSGNTLCSESQDFEIENIVHHPNYDIPKYSNDIALIRLNRQSNASFISPLCLPMGNYAETDLDLVGRNGIVAGWGAISAGSTTPSPILQWLRIPFVNTSVCAASYAQFSANSRTPIIVGAGQVCVQGRANADACQGDSGGPLMSETTQGTDRYALLGIVSFGPRTCGVSNFPGVYTRVSSYIDWILDNMEV</sequence>
<accession>A0A9Q0MVE0</accession>
<keyword evidence="16" id="KW-1185">Reference proteome</keyword>
<evidence type="ECO:0000256" key="1">
    <source>
        <dbReference type="ARBA" id="ARBA00004613"/>
    </source>
</evidence>
<organism evidence="15 16">
    <name type="scientific">Pseudolycoriella hygida</name>
    <dbReference type="NCBI Taxonomy" id="35572"/>
    <lineage>
        <taxon>Eukaryota</taxon>
        <taxon>Metazoa</taxon>
        <taxon>Ecdysozoa</taxon>
        <taxon>Arthropoda</taxon>
        <taxon>Hexapoda</taxon>
        <taxon>Insecta</taxon>
        <taxon>Pterygota</taxon>
        <taxon>Neoptera</taxon>
        <taxon>Endopterygota</taxon>
        <taxon>Diptera</taxon>
        <taxon>Nematocera</taxon>
        <taxon>Sciaroidea</taxon>
        <taxon>Sciaridae</taxon>
        <taxon>Pseudolycoriella</taxon>
    </lineage>
</organism>
<dbReference type="InterPro" id="IPR001314">
    <property type="entry name" value="Peptidase_S1A"/>
</dbReference>
<evidence type="ECO:0000256" key="12">
    <source>
        <dbReference type="RuleBase" id="RU363034"/>
    </source>
</evidence>
<evidence type="ECO:0000256" key="3">
    <source>
        <dbReference type="ARBA" id="ARBA00022588"/>
    </source>
</evidence>
<dbReference type="PANTHER" id="PTHR24258:SF144">
    <property type="entry name" value="GH14088P"/>
    <property type="match status" value="1"/>
</dbReference>
<dbReference type="Pfam" id="PF12032">
    <property type="entry name" value="CLIP"/>
    <property type="match status" value="1"/>
</dbReference>
<evidence type="ECO:0000256" key="7">
    <source>
        <dbReference type="ARBA" id="ARBA00022825"/>
    </source>
</evidence>
<dbReference type="PANTHER" id="PTHR24258">
    <property type="entry name" value="SERINE PROTEASE-RELATED"/>
    <property type="match status" value="1"/>
</dbReference>
<dbReference type="SUPFAM" id="SSF50494">
    <property type="entry name" value="Trypsin-like serine proteases"/>
    <property type="match status" value="1"/>
</dbReference>
<dbReference type="PROSITE" id="PS00134">
    <property type="entry name" value="TRYPSIN_HIS"/>
    <property type="match status" value="1"/>
</dbReference>
<dbReference type="CDD" id="cd00190">
    <property type="entry name" value="Tryp_SPc"/>
    <property type="match status" value="1"/>
</dbReference>
<dbReference type="SMART" id="SM00020">
    <property type="entry name" value="Tryp_SPc"/>
    <property type="match status" value="1"/>
</dbReference>
<evidence type="ECO:0000256" key="11">
    <source>
        <dbReference type="ARBA" id="ARBA00024195"/>
    </source>
</evidence>
<dbReference type="Pfam" id="PF00089">
    <property type="entry name" value="Trypsin"/>
    <property type="match status" value="1"/>
</dbReference>
<dbReference type="InterPro" id="IPR038565">
    <property type="entry name" value="CLIP_sf"/>
</dbReference>
<proteinExistence type="inferred from homology"/>
<keyword evidence="3" id="KW-0399">Innate immunity</keyword>
<keyword evidence="8" id="KW-0391">Immunity</keyword>
<keyword evidence="10" id="KW-0325">Glycoprotein</keyword>
<comment type="similarity">
    <text evidence="11 13">Belongs to the peptidase S1 family. CLIP subfamily.</text>
</comment>
<evidence type="ECO:0000256" key="5">
    <source>
        <dbReference type="ARBA" id="ARBA00022729"/>
    </source>
</evidence>
<dbReference type="EC" id="3.4.21.-" evidence="12"/>
<keyword evidence="4 12" id="KW-0645">Protease</keyword>